<feature type="domain" description="Putative amidase" evidence="2">
    <location>
        <begin position="27"/>
        <end position="201"/>
    </location>
</feature>
<evidence type="ECO:0000259" key="2">
    <source>
        <dbReference type="Pfam" id="PF12671"/>
    </source>
</evidence>
<dbReference type="PANTHER" id="PTHR40032:SF1">
    <property type="entry name" value="EXPORTED PROTEIN"/>
    <property type="match status" value="1"/>
</dbReference>
<feature type="chain" id="PRO_5040876222" evidence="1">
    <location>
        <begin position="27"/>
        <end position="208"/>
    </location>
</feature>
<dbReference type="Proteomes" id="UP001154312">
    <property type="component" value="Unassembled WGS sequence"/>
</dbReference>
<dbReference type="RefSeq" id="WP_277443088.1">
    <property type="nucleotide sequence ID" value="NZ_JAKOAV010000007.1"/>
</dbReference>
<dbReference type="InterPro" id="IPR024301">
    <property type="entry name" value="Amidase_6"/>
</dbReference>
<comment type="caution">
    <text evidence="3">The sequence shown here is derived from an EMBL/GenBank/DDBJ whole genome shotgun (WGS) entry which is preliminary data.</text>
</comment>
<dbReference type="EMBL" id="JAKOAV010000007">
    <property type="protein sequence ID" value="MDF9407838.1"/>
    <property type="molecule type" value="Genomic_DNA"/>
</dbReference>
<reference evidence="3" key="1">
    <citation type="submission" date="2022-02" db="EMBL/GenBank/DDBJ databases">
        <authorList>
            <person name="Leng L."/>
        </authorList>
    </citation>
    <scope>NUCLEOTIDE SEQUENCE</scope>
    <source>
        <strain evidence="3">JI</strain>
    </source>
</reference>
<gene>
    <name evidence="3" type="ORF">L7E55_05605</name>
</gene>
<accession>A0A9X4H551</accession>
<keyword evidence="4" id="KW-1185">Reference proteome</keyword>
<feature type="signal peptide" evidence="1">
    <location>
        <begin position="1"/>
        <end position="26"/>
    </location>
</feature>
<keyword evidence="1" id="KW-0732">Signal</keyword>
<organism evidence="3 4">
    <name type="scientific">Pelotomaculum isophthalicicum JI</name>
    <dbReference type="NCBI Taxonomy" id="947010"/>
    <lineage>
        <taxon>Bacteria</taxon>
        <taxon>Bacillati</taxon>
        <taxon>Bacillota</taxon>
        <taxon>Clostridia</taxon>
        <taxon>Eubacteriales</taxon>
        <taxon>Desulfotomaculaceae</taxon>
        <taxon>Pelotomaculum</taxon>
    </lineage>
</organism>
<sequence>MIKKTIISINIILSILSMFVSLPAMAYNRTNAINYAESYAVNPNSNYRYYGSSGDCTNFTSQCLYAGGESMVTGTQDSYYVWWYNNFSTPWTWDDVCAYNWSLASRSYDWQTQNSSPTRGQLKGTYPGTTSVPYPSGVSAGDLFYYDWYGYGEIDHSSIYVCNGTDPDSGYSGALIDQHSNNVAHEIWSLSYRNTDRNTTTIYCVHMY</sequence>
<dbReference type="AlphaFoldDB" id="A0A9X4H551"/>
<evidence type="ECO:0000313" key="4">
    <source>
        <dbReference type="Proteomes" id="UP001154312"/>
    </source>
</evidence>
<dbReference type="Pfam" id="PF12671">
    <property type="entry name" value="Amidase_6"/>
    <property type="match status" value="1"/>
</dbReference>
<name>A0A9X4H551_9FIRM</name>
<proteinExistence type="predicted"/>
<evidence type="ECO:0000313" key="3">
    <source>
        <dbReference type="EMBL" id="MDF9407838.1"/>
    </source>
</evidence>
<evidence type="ECO:0000256" key="1">
    <source>
        <dbReference type="SAM" id="SignalP"/>
    </source>
</evidence>
<protein>
    <submittedName>
        <fullName evidence="3">Amidase domain-containing protein</fullName>
    </submittedName>
</protein>
<dbReference type="PANTHER" id="PTHR40032">
    <property type="entry name" value="EXPORTED PROTEIN-RELATED"/>
    <property type="match status" value="1"/>
</dbReference>